<dbReference type="InterPro" id="IPR028098">
    <property type="entry name" value="Glyco_trans_4-like_N"/>
</dbReference>
<dbReference type="EMBL" id="JAQQFM010000002">
    <property type="protein sequence ID" value="MFL9923604.1"/>
    <property type="molecule type" value="Genomic_DNA"/>
</dbReference>
<dbReference type="Pfam" id="PF13579">
    <property type="entry name" value="Glyco_trans_4_4"/>
    <property type="match status" value="1"/>
</dbReference>
<reference evidence="2 3" key="1">
    <citation type="journal article" date="2024" name="Chem. Sci.">
        <title>Discovery of megapolipeptins by genome mining of a Burkholderiales bacteria collection.</title>
        <authorList>
            <person name="Paulo B.S."/>
            <person name="Recchia M.J.J."/>
            <person name="Lee S."/>
            <person name="Fergusson C.H."/>
            <person name="Romanowski S.B."/>
            <person name="Hernandez A."/>
            <person name="Krull N."/>
            <person name="Liu D.Y."/>
            <person name="Cavanagh H."/>
            <person name="Bos A."/>
            <person name="Gray C.A."/>
            <person name="Murphy B.T."/>
            <person name="Linington R.G."/>
            <person name="Eustaquio A.S."/>
        </authorList>
    </citation>
    <scope>NUCLEOTIDE SEQUENCE [LARGE SCALE GENOMIC DNA]</scope>
    <source>
        <strain evidence="2 3">RL21-008-BIB-A</strain>
    </source>
</reference>
<organism evidence="2 3">
    <name type="scientific">Herbaspirillum lusitanum</name>
    <dbReference type="NCBI Taxonomy" id="213312"/>
    <lineage>
        <taxon>Bacteria</taxon>
        <taxon>Pseudomonadati</taxon>
        <taxon>Pseudomonadota</taxon>
        <taxon>Betaproteobacteria</taxon>
        <taxon>Burkholderiales</taxon>
        <taxon>Oxalobacteraceae</taxon>
        <taxon>Herbaspirillum</taxon>
    </lineage>
</organism>
<protein>
    <submittedName>
        <fullName evidence="2">Glycosyltransferase</fullName>
    </submittedName>
</protein>
<evidence type="ECO:0000313" key="2">
    <source>
        <dbReference type="EMBL" id="MFL9923604.1"/>
    </source>
</evidence>
<comment type="caution">
    <text evidence="2">The sequence shown here is derived from an EMBL/GenBank/DDBJ whole genome shotgun (WGS) entry which is preliminary data.</text>
</comment>
<evidence type="ECO:0000313" key="3">
    <source>
        <dbReference type="Proteomes" id="UP001629246"/>
    </source>
</evidence>
<feature type="domain" description="Glycosyltransferase subfamily 4-like N-terminal" evidence="1">
    <location>
        <begin position="98"/>
        <end position="205"/>
    </location>
</feature>
<dbReference type="RefSeq" id="WP_408155402.1">
    <property type="nucleotide sequence ID" value="NZ_JAQQFM010000002.1"/>
</dbReference>
<proteinExistence type="predicted"/>
<evidence type="ECO:0000259" key="1">
    <source>
        <dbReference type="Pfam" id="PF13579"/>
    </source>
</evidence>
<name>A0ABW9A5A0_9BURK</name>
<keyword evidence="3" id="KW-1185">Reference proteome</keyword>
<accession>A0ABW9A5A0</accession>
<sequence>MTTQNKNPSADMKHSALLIAFHFPPQSESSGIQRTLSFAKNLGAFGWTPMVISAAPMAYEQKNASQLASVPGGLLVQRPIALDAKRHLGIQGKYPELLAVPDRWSSWWLFAVPAALKMIRRHKPAVIWSTFPISTAHLIGLTLQKLTGLPWIADFRDPMMQADYPKNKWQRKAFAWIEQRTIARCTRATFTTRGAMESYKARFPAALHHKFCVIENGYDEQSFAGAPALNPIQGHASPMQRLTLVHSGVLYTEGRDPTMFLKALAALKAQGSITAGNFRVILRAPSEIPYFKELVNRCAVEDLVAVEPPVPYQEALKEMLAADGLLVFQGSPFNNQIPAKIYEYFRARKPVMGLLDPAGETANALLAAGFRDIAQMDSSDAIVPVLSSFIAQIRAGTARIASEELVTASSRTHRARQLAALFDGCTGVAPGAGPRHGES</sequence>
<gene>
    <name evidence="2" type="ORF">PQR62_04980</name>
</gene>
<dbReference type="SUPFAM" id="SSF53756">
    <property type="entry name" value="UDP-Glycosyltransferase/glycogen phosphorylase"/>
    <property type="match status" value="1"/>
</dbReference>
<dbReference type="Proteomes" id="UP001629246">
    <property type="component" value="Unassembled WGS sequence"/>
</dbReference>
<dbReference type="Gene3D" id="3.40.50.2000">
    <property type="entry name" value="Glycogen Phosphorylase B"/>
    <property type="match status" value="1"/>
</dbReference>